<organism evidence="2 3">
    <name type="scientific">Longimycelium tulufanense</name>
    <dbReference type="NCBI Taxonomy" id="907463"/>
    <lineage>
        <taxon>Bacteria</taxon>
        <taxon>Bacillati</taxon>
        <taxon>Actinomycetota</taxon>
        <taxon>Actinomycetes</taxon>
        <taxon>Pseudonocardiales</taxon>
        <taxon>Pseudonocardiaceae</taxon>
        <taxon>Longimycelium</taxon>
    </lineage>
</organism>
<reference evidence="2" key="2">
    <citation type="submission" date="2020-09" db="EMBL/GenBank/DDBJ databases">
        <authorList>
            <person name="Sun Q."/>
            <person name="Zhou Y."/>
        </authorList>
    </citation>
    <scope>NUCLEOTIDE SEQUENCE</scope>
    <source>
        <strain evidence="2">CGMCC 4.5737</strain>
    </source>
</reference>
<dbReference type="Proteomes" id="UP000637578">
    <property type="component" value="Unassembled WGS sequence"/>
</dbReference>
<name>A0A8J3C5V0_9PSEU</name>
<comment type="caution">
    <text evidence="2">The sequence shown here is derived from an EMBL/GenBank/DDBJ whole genome shotgun (WGS) entry which is preliminary data.</text>
</comment>
<proteinExistence type="predicted"/>
<sequence length="115" mass="12766">MTRALPTDVNQLRNALLDLLTQDDRSAAARPAVLADIAAERQRQHAEHGDHAPDSPHMTDRDRFAVLVEQVGEVAQQLTPNGGGNPWRLRDELIQVAAVTLAWLDRLDELDSIPF</sequence>
<dbReference type="RefSeq" id="WP_189052926.1">
    <property type="nucleotide sequence ID" value="NZ_BMMK01000001.1"/>
</dbReference>
<protein>
    <submittedName>
        <fullName evidence="2">Uncharacterized protein</fullName>
    </submittedName>
</protein>
<feature type="region of interest" description="Disordered" evidence="1">
    <location>
        <begin position="39"/>
        <end position="61"/>
    </location>
</feature>
<gene>
    <name evidence="2" type="ORF">GCM10012275_02570</name>
</gene>
<evidence type="ECO:0000256" key="1">
    <source>
        <dbReference type="SAM" id="MobiDB-lite"/>
    </source>
</evidence>
<accession>A0A8J3C5V0</accession>
<reference evidence="2" key="1">
    <citation type="journal article" date="2014" name="Int. J. Syst. Evol. Microbiol.">
        <title>Complete genome sequence of Corynebacterium casei LMG S-19264T (=DSM 44701T), isolated from a smear-ripened cheese.</title>
        <authorList>
            <consortium name="US DOE Joint Genome Institute (JGI-PGF)"/>
            <person name="Walter F."/>
            <person name="Albersmeier A."/>
            <person name="Kalinowski J."/>
            <person name="Ruckert C."/>
        </authorList>
    </citation>
    <scope>NUCLEOTIDE SEQUENCE</scope>
    <source>
        <strain evidence="2">CGMCC 4.5737</strain>
    </source>
</reference>
<keyword evidence="3" id="KW-1185">Reference proteome</keyword>
<dbReference type="EMBL" id="BMMK01000001">
    <property type="protein sequence ID" value="GGM34817.1"/>
    <property type="molecule type" value="Genomic_DNA"/>
</dbReference>
<evidence type="ECO:0000313" key="3">
    <source>
        <dbReference type="Proteomes" id="UP000637578"/>
    </source>
</evidence>
<evidence type="ECO:0000313" key="2">
    <source>
        <dbReference type="EMBL" id="GGM34817.1"/>
    </source>
</evidence>
<dbReference type="AlphaFoldDB" id="A0A8J3C5V0"/>